<sequence length="117" mass="12585">MKKLVLTLVALAAMSGPAAAQVSCRTDAGRKVCHDVYGNEVTATKDVLGNTIWIDQYGETVTVRRDALGNRTATYSDGESVSVRRDVLGNTVVEDSQGKTATRCRVDLLGKARCRPN</sequence>
<gene>
    <name evidence="2" type="ORF">ABID41_003385</name>
</gene>
<dbReference type="Proteomes" id="UP001549110">
    <property type="component" value="Unassembled WGS sequence"/>
</dbReference>
<keyword evidence="1" id="KW-0732">Signal</keyword>
<name>A0ABV2ENV3_9CAUL</name>
<dbReference type="RefSeq" id="WP_354298210.1">
    <property type="nucleotide sequence ID" value="NZ_JBEPLU010000003.1"/>
</dbReference>
<keyword evidence="3" id="KW-1185">Reference proteome</keyword>
<comment type="caution">
    <text evidence="2">The sequence shown here is derived from an EMBL/GenBank/DDBJ whole genome shotgun (WGS) entry which is preliminary data.</text>
</comment>
<protein>
    <recommendedName>
        <fullName evidence="4">Lysozyme inhibitor</fullName>
    </recommendedName>
</protein>
<accession>A0ABV2ENV3</accession>
<evidence type="ECO:0000313" key="2">
    <source>
        <dbReference type="EMBL" id="MET3528246.1"/>
    </source>
</evidence>
<evidence type="ECO:0000313" key="3">
    <source>
        <dbReference type="Proteomes" id="UP001549110"/>
    </source>
</evidence>
<organism evidence="2 3">
    <name type="scientific">Phenylobacterium koreense</name>
    <dbReference type="NCBI Taxonomy" id="266125"/>
    <lineage>
        <taxon>Bacteria</taxon>
        <taxon>Pseudomonadati</taxon>
        <taxon>Pseudomonadota</taxon>
        <taxon>Alphaproteobacteria</taxon>
        <taxon>Caulobacterales</taxon>
        <taxon>Caulobacteraceae</taxon>
        <taxon>Phenylobacterium</taxon>
    </lineage>
</organism>
<feature type="signal peptide" evidence="1">
    <location>
        <begin position="1"/>
        <end position="20"/>
    </location>
</feature>
<evidence type="ECO:0000256" key="1">
    <source>
        <dbReference type="SAM" id="SignalP"/>
    </source>
</evidence>
<dbReference type="EMBL" id="JBEPLU010000003">
    <property type="protein sequence ID" value="MET3528246.1"/>
    <property type="molecule type" value="Genomic_DNA"/>
</dbReference>
<evidence type="ECO:0008006" key="4">
    <source>
        <dbReference type="Google" id="ProtNLM"/>
    </source>
</evidence>
<reference evidence="2 3" key="1">
    <citation type="submission" date="2024-06" db="EMBL/GenBank/DDBJ databases">
        <title>Genomic Encyclopedia of Type Strains, Phase IV (KMG-IV): sequencing the most valuable type-strain genomes for metagenomic binning, comparative biology and taxonomic classification.</title>
        <authorList>
            <person name="Goeker M."/>
        </authorList>
    </citation>
    <scope>NUCLEOTIDE SEQUENCE [LARGE SCALE GENOMIC DNA]</scope>
    <source>
        <strain evidence="2 3">DSM 17809</strain>
    </source>
</reference>
<feature type="chain" id="PRO_5046435999" description="Lysozyme inhibitor" evidence="1">
    <location>
        <begin position="21"/>
        <end position="117"/>
    </location>
</feature>
<proteinExistence type="predicted"/>